<comment type="caution">
    <text evidence="4">The sequence shown here is derived from an EMBL/GenBank/DDBJ whole genome shotgun (WGS) entry which is preliminary data.</text>
</comment>
<dbReference type="Pfam" id="PF16344">
    <property type="entry name" value="FecR_C"/>
    <property type="match status" value="1"/>
</dbReference>
<evidence type="ECO:0000259" key="3">
    <source>
        <dbReference type="Pfam" id="PF16344"/>
    </source>
</evidence>
<keyword evidence="1" id="KW-1133">Transmembrane helix</keyword>
<dbReference type="Gene3D" id="3.55.50.30">
    <property type="match status" value="1"/>
</dbReference>
<feature type="transmembrane region" description="Helical" evidence="1">
    <location>
        <begin position="88"/>
        <end position="108"/>
    </location>
</feature>
<proteinExistence type="predicted"/>
<accession>A0A415QQ95</accession>
<keyword evidence="1" id="KW-0812">Transmembrane</keyword>
<dbReference type="Pfam" id="PF04773">
    <property type="entry name" value="FecR"/>
    <property type="match status" value="1"/>
</dbReference>
<name>A0A415QQ95_9BACT</name>
<dbReference type="InterPro" id="IPR006860">
    <property type="entry name" value="FecR"/>
</dbReference>
<dbReference type="EMBL" id="QRPV01000002">
    <property type="protein sequence ID" value="RHM46867.1"/>
    <property type="molecule type" value="Genomic_DNA"/>
</dbReference>
<dbReference type="FunFam" id="2.60.120.1440:FF:000001">
    <property type="entry name" value="Putative anti-sigma factor"/>
    <property type="match status" value="1"/>
</dbReference>
<dbReference type="InterPro" id="IPR032508">
    <property type="entry name" value="FecR_C"/>
</dbReference>
<gene>
    <name evidence="4" type="ORF">DWZ68_02565</name>
</gene>
<evidence type="ECO:0000313" key="4">
    <source>
        <dbReference type="EMBL" id="RHM46867.1"/>
    </source>
</evidence>
<protein>
    <submittedName>
        <fullName evidence="4">FecR family protein</fullName>
    </submittedName>
</protein>
<dbReference type="InterPro" id="IPR012373">
    <property type="entry name" value="Ferrdict_sens_TM"/>
</dbReference>
<evidence type="ECO:0000259" key="2">
    <source>
        <dbReference type="Pfam" id="PF04773"/>
    </source>
</evidence>
<dbReference type="Gene3D" id="2.60.120.1440">
    <property type="match status" value="1"/>
</dbReference>
<organism evidence="4 5">
    <name type="scientific">Butyricimonas virosa</name>
    <dbReference type="NCBI Taxonomy" id="544645"/>
    <lineage>
        <taxon>Bacteria</taxon>
        <taxon>Pseudomonadati</taxon>
        <taxon>Bacteroidota</taxon>
        <taxon>Bacteroidia</taxon>
        <taxon>Bacteroidales</taxon>
        <taxon>Odoribacteraceae</taxon>
        <taxon>Butyricimonas</taxon>
    </lineage>
</organism>
<dbReference type="PANTHER" id="PTHR30273:SF2">
    <property type="entry name" value="PROTEIN FECR"/>
    <property type="match status" value="1"/>
</dbReference>
<reference evidence="4 5" key="1">
    <citation type="submission" date="2018-08" db="EMBL/GenBank/DDBJ databases">
        <title>A genome reference for cultivated species of the human gut microbiota.</title>
        <authorList>
            <person name="Zou Y."/>
            <person name="Xue W."/>
            <person name="Luo G."/>
        </authorList>
    </citation>
    <scope>NUCLEOTIDE SEQUENCE [LARGE SCALE GENOMIC DNA]</scope>
    <source>
        <strain evidence="4 5">AF34-33</strain>
    </source>
</reference>
<dbReference type="AlphaFoldDB" id="A0A415QQ95"/>
<dbReference type="GO" id="GO:0016989">
    <property type="term" value="F:sigma factor antagonist activity"/>
    <property type="evidence" value="ECO:0007669"/>
    <property type="project" value="TreeGrafter"/>
</dbReference>
<dbReference type="RefSeq" id="WP_118448578.1">
    <property type="nucleotide sequence ID" value="NZ_CABJDM010000002.1"/>
</dbReference>
<keyword evidence="1" id="KW-0472">Membrane</keyword>
<dbReference type="PANTHER" id="PTHR30273">
    <property type="entry name" value="PERIPLASMIC SIGNAL SENSOR AND SIGMA FACTOR ACTIVATOR FECR-RELATED"/>
    <property type="match status" value="1"/>
</dbReference>
<feature type="domain" description="FecR protein" evidence="2">
    <location>
        <begin position="183"/>
        <end position="275"/>
    </location>
</feature>
<evidence type="ECO:0000256" key="1">
    <source>
        <dbReference type="SAM" id="Phobius"/>
    </source>
</evidence>
<sequence>MMKHYDEYIIQLIQLYLVGDLSGEEKVKLEEWVTQDPSREKLFKEICNEKSVASDFGIYEKVNKDSAWEKVIVKGNIKQKNHPRRLGWYKFVAAVMIPLMVVAAGYFIRETKPGTEQKGTELASIEPGKSKAILRLADNRVIEITREQETRFDVAEGIAAINNSLGMVYPEQVATGKTEYNVLEVPRGGEYTVTLSDGTVVYLNSGSELRYPVAFGSERRDVFLSGEGYFEVAKDAKRPFFVNVDKLKIRVYGTSFNVNTYNLTNVETVLVEGKIGIRETNSDVEYSVIPGQLALYNREKGTMEIRDVDVRPYVAWKEHEFMFDNESLEEIMNTLSLWYDVDVFFQTASLKQLHFTGHLGRYEEVSHILDAISGVTQVKFSVKGRTIIVME</sequence>
<evidence type="ECO:0000313" key="5">
    <source>
        <dbReference type="Proteomes" id="UP000286038"/>
    </source>
</evidence>
<feature type="domain" description="Protein FecR C-terminal" evidence="3">
    <location>
        <begin position="320"/>
        <end position="389"/>
    </location>
</feature>
<dbReference type="Proteomes" id="UP000286038">
    <property type="component" value="Unassembled WGS sequence"/>
</dbReference>